<dbReference type="GO" id="GO:0006865">
    <property type="term" value="P:amino acid transport"/>
    <property type="evidence" value="ECO:0007669"/>
    <property type="project" value="UniProtKB-KW"/>
</dbReference>
<dbReference type="InterPro" id="IPR004840">
    <property type="entry name" value="Amino_acid_permease_CS"/>
</dbReference>
<keyword evidence="2" id="KW-0813">Transport</keyword>
<feature type="transmembrane region" description="Helical" evidence="8">
    <location>
        <begin position="238"/>
        <end position="257"/>
    </location>
</feature>
<reference evidence="10 11" key="1">
    <citation type="journal article" date="2015" name="Int. J. Syst. Evol. Microbiol.">
        <title>Exiguobacterium enclense sp. nov., isolated from sediment.</title>
        <authorList>
            <person name="Dastager S.G."/>
            <person name="Mawlankar R."/>
            <person name="Sonalkar V.V."/>
            <person name="Thorat M.N."/>
            <person name="Mual P."/>
            <person name="Verma A."/>
            <person name="Krishnamurthi S."/>
            <person name="Tang S.K."/>
            <person name="Li W.J."/>
        </authorList>
    </citation>
    <scope>NUCLEOTIDE SEQUENCE [LARGE SCALE GENOMIC DNA]</scope>
    <source>
        <strain evidence="10 11">NIO-1109</strain>
    </source>
</reference>
<comment type="subcellular location">
    <subcellularLocation>
        <location evidence="1">Cell membrane</location>
        <topology evidence="1">Multi-pass membrane protein</topology>
    </subcellularLocation>
</comment>
<keyword evidence="3" id="KW-1003">Cell membrane</keyword>
<organism evidence="10 11">
    <name type="scientific">Exiguobacterium indicum</name>
    <dbReference type="NCBI Taxonomy" id="296995"/>
    <lineage>
        <taxon>Bacteria</taxon>
        <taxon>Bacillati</taxon>
        <taxon>Bacillota</taxon>
        <taxon>Bacilli</taxon>
        <taxon>Bacillales</taxon>
        <taxon>Bacillales Family XII. Incertae Sedis</taxon>
        <taxon>Exiguobacterium</taxon>
    </lineage>
</organism>
<dbReference type="InterPro" id="IPR004841">
    <property type="entry name" value="AA-permease/SLC12A_dom"/>
</dbReference>
<feature type="transmembrane region" description="Helical" evidence="8">
    <location>
        <begin position="277"/>
        <end position="297"/>
    </location>
</feature>
<evidence type="ECO:0000256" key="1">
    <source>
        <dbReference type="ARBA" id="ARBA00004651"/>
    </source>
</evidence>
<dbReference type="GO" id="GO:0005886">
    <property type="term" value="C:plasma membrane"/>
    <property type="evidence" value="ECO:0007669"/>
    <property type="project" value="UniProtKB-SubCell"/>
</dbReference>
<keyword evidence="4 8" id="KW-0812">Transmembrane</keyword>
<accession>A0A0V8GGY5</accession>
<dbReference type="EMBL" id="LNQL01000002">
    <property type="protein sequence ID" value="KSU49524.1"/>
    <property type="molecule type" value="Genomic_DNA"/>
</dbReference>
<dbReference type="OrthoDB" id="9780162at2"/>
<feature type="transmembrane region" description="Helical" evidence="8">
    <location>
        <begin position="431"/>
        <end position="449"/>
    </location>
</feature>
<evidence type="ECO:0000256" key="7">
    <source>
        <dbReference type="ARBA" id="ARBA00023136"/>
    </source>
</evidence>
<comment type="caution">
    <text evidence="10">The sequence shown here is derived from an EMBL/GenBank/DDBJ whole genome shotgun (WGS) entry which is preliminary data.</text>
</comment>
<protein>
    <submittedName>
        <fullName evidence="10">Gamma-aminobutyrate permease</fullName>
    </submittedName>
</protein>
<dbReference type="AlphaFoldDB" id="A0A0V8GGY5"/>
<dbReference type="PANTHER" id="PTHR43495:SF6">
    <property type="entry name" value="THREONINE_SERINE TRANSPORTER YBXG-RELATED"/>
    <property type="match status" value="1"/>
</dbReference>
<dbReference type="PANTHER" id="PTHR43495">
    <property type="entry name" value="GABA PERMEASE"/>
    <property type="match status" value="1"/>
</dbReference>
<proteinExistence type="predicted"/>
<feature type="transmembrane region" description="Helical" evidence="8">
    <location>
        <begin position="20"/>
        <end position="38"/>
    </location>
</feature>
<feature type="transmembrane region" description="Helical" evidence="8">
    <location>
        <begin position="361"/>
        <end position="387"/>
    </location>
</feature>
<feature type="domain" description="Amino acid permease/ SLC12A" evidence="9">
    <location>
        <begin position="15"/>
        <end position="443"/>
    </location>
</feature>
<evidence type="ECO:0000313" key="11">
    <source>
        <dbReference type="Proteomes" id="UP000053797"/>
    </source>
</evidence>
<dbReference type="Gene3D" id="1.20.1740.10">
    <property type="entry name" value="Amino acid/polyamine transporter I"/>
    <property type="match status" value="1"/>
</dbReference>
<dbReference type="FunFam" id="1.20.1740.10:FF:000001">
    <property type="entry name" value="Amino acid permease"/>
    <property type="match status" value="1"/>
</dbReference>
<keyword evidence="5" id="KW-0029">Amino-acid transport</keyword>
<feature type="transmembrane region" description="Helical" evidence="8">
    <location>
        <begin position="196"/>
        <end position="217"/>
    </location>
</feature>
<feature type="transmembrane region" description="Helical" evidence="8">
    <location>
        <begin position="407"/>
        <end position="425"/>
    </location>
</feature>
<dbReference type="RefSeq" id="WP_058265276.1">
    <property type="nucleotide sequence ID" value="NZ_FMYN01000002.1"/>
</dbReference>
<keyword evidence="7 8" id="KW-0472">Membrane</keyword>
<feature type="transmembrane region" description="Helical" evidence="8">
    <location>
        <begin position="44"/>
        <end position="61"/>
    </location>
</feature>
<dbReference type="PIRSF" id="PIRSF006060">
    <property type="entry name" value="AA_transporter"/>
    <property type="match status" value="1"/>
</dbReference>
<feature type="transmembrane region" description="Helical" evidence="8">
    <location>
        <begin position="156"/>
        <end position="176"/>
    </location>
</feature>
<feature type="transmembrane region" description="Helical" evidence="8">
    <location>
        <begin position="331"/>
        <end position="355"/>
    </location>
</feature>
<evidence type="ECO:0000313" key="10">
    <source>
        <dbReference type="EMBL" id="KSU49524.1"/>
    </source>
</evidence>
<evidence type="ECO:0000259" key="9">
    <source>
        <dbReference type="Pfam" id="PF00324"/>
    </source>
</evidence>
<dbReference type="Pfam" id="PF00324">
    <property type="entry name" value="AA_permease"/>
    <property type="match status" value="1"/>
</dbReference>
<gene>
    <name evidence="10" type="ORF">AS033_09155</name>
</gene>
<feature type="transmembrane region" description="Helical" evidence="8">
    <location>
        <begin position="123"/>
        <end position="144"/>
    </location>
</feature>
<dbReference type="GO" id="GO:0055085">
    <property type="term" value="P:transmembrane transport"/>
    <property type="evidence" value="ECO:0007669"/>
    <property type="project" value="InterPro"/>
</dbReference>
<sequence length="456" mass="49701">MMSSNLKRDLTARQVQMIALGGTIGVGLFLGASSTIAWTGPSVLLAYMLAGVFIFFIMRALGEMVYTHPHSGSYAKFANDYIHPAAGFLTASSNIFNWVVVGMSEVIAVGTYLRFWWPELPTWIPGVVVIILLTLANLASVKMFGELEFWFASIKVITILLMIVAGFGIIFFGLGNDGNPVGFSNLWANGGFFTNGFTGFFFALSIVFASYIGVELIGVTAGETKDPEKNITKAINGVVWRILIFYVGSIFIIVTVYPWNELSDLGSPFVATFAKVGVTIAAGIINFVVITAALSGCNSGIFSASRMIYALAEKGQVPSFFLKVNKRGIPFYTVFAISIGIFFGVILDITLPLVLGKDTNIFVYVYSASVLPGMVPWFAILISHIRYRKLESERTASHPFKMPGAPVTNYLSIVALLTVLVGMLFNDETRVSILIGVAFLILSTVYYIVKVPKIEK</sequence>
<evidence type="ECO:0000256" key="4">
    <source>
        <dbReference type="ARBA" id="ARBA00022692"/>
    </source>
</evidence>
<evidence type="ECO:0000256" key="3">
    <source>
        <dbReference type="ARBA" id="ARBA00022475"/>
    </source>
</evidence>
<evidence type="ECO:0000256" key="5">
    <source>
        <dbReference type="ARBA" id="ARBA00022970"/>
    </source>
</evidence>
<evidence type="ECO:0000256" key="6">
    <source>
        <dbReference type="ARBA" id="ARBA00022989"/>
    </source>
</evidence>
<dbReference type="PROSITE" id="PS00218">
    <property type="entry name" value="AMINO_ACID_PERMEASE_1"/>
    <property type="match status" value="1"/>
</dbReference>
<evidence type="ECO:0000256" key="2">
    <source>
        <dbReference type="ARBA" id="ARBA00022448"/>
    </source>
</evidence>
<name>A0A0V8GGY5_9BACL</name>
<keyword evidence="6 8" id="KW-1133">Transmembrane helix</keyword>
<dbReference type="Proteomes" id="UP000053797">
    <property type="component" value="Unassembled WGS sequence"/>
</dbReference>
<feature type="transmembrane region" description="Helical" evidence="8">
    <location>
        <begin position="95"/>
        <end position="117"/>
    </location>
</feature>
<evidence type="ECO:0000256" key="8">
    <source>
        <dbReference type="SAM" id="Phobius"/>
    </source>
</evidence>